<evidence type="ECO:0000256" key="1">
    <source>
        <dbReference type="ARBA" id="ARBA00001966"/>
    </source>
</evidence>
<dbReference type="SMART" id="SM00486">
    <property type="entry name" value="POLBc"/>
    <property type="match status" value="1"/>
</dbReference>
<feature type="domain" description="DNA-directed DNA polymerase family B multifunctional" evidence="21">
    <location>
        <begin position="596"/>
        <end position="1020"/>
    </location>
</feature>
<dbReference type="NCBIfam" id="TIGR00592">
    <property type="entry name" value="pol2"/>
    <property type="match status" value="1"/>
</dbReference>
<gene>
    <name evidence="24" type="ORF">RS030_162519</name>
</gene>
<proteinExistence type="inferred from homology"/>
<protein>
    <recommendedName>
        <fullName evidence="20">DNA polymerase</fullName>
        <ecNumber evidence="20">2.7.7.7</ecNumber>
    </recommendedName>
</protein>
<evidence type="ECO:0000256" key="5">
    <source>
        <dbReference type="ARBA" id="ARBA00022679"/>
    </source>
</evidence>
<evidence type="ECO:0000256" key="20">
    <source>
        <dbReference type="RuleBase" id="RU000442"/>
    </source>
</evidence>
<keyword evidence="18 20" id="KW-0539">Nucleus</keyword>
<dbReference type="Gene3D" id="1.10.287.690">
    <property type="entry name" value="Helix hairpin bin"/>
    <property type="match status" value="1"/>
</dbReference>
<dbReference type="GO" id="GO:0006297">
    <property type="term" value="P:nucleotide-excision repair, DNA gap filling"/>
    <property type="evidence" value="ECO:0007669"/>
    <property type="project" value="TreeGrafter"/>
</dbReference>
<dbReference type="CDD" id="cd05533">
    <property type="entry name" value="POLBc_delta"/>
    <property type="match status" value="1"/>
</dbReference>
<dbReference type="InterPro" id="IPR012337">
    <property type="entry name" value="RNaseH-like_sf"/>
</dbReference>
<keyword evidence="12 20" id="KW-0862">Zinc</keyword>
<feature type="domain" description="C4-type zinc-finger of DNA polymerase delta" evidence="23">
    <location>
        <begin position="1058"/>
        <end position="1132"/>
    </location>
</feature>
<dbReference type="GO" id="GO:0008296">
    <property type="term" value="F:3'-5'-DNA exonuclease activity"/>
    <property type="evidence" value="ECO:0007669"/>
    <property type="project" value="TreeGrafter"/>
</dbReference>
<dbReference type="Proteomes" id="UP001311799">
    <property type="component" value="Unassembled WGS sequence"/>
</dbReference>
<evidence type="ECO:0000256" key="6">
    <source>
        <dbReference type="ARBA" id="ARBA00022695"/>
    </source>
</evidence>
<evidence type="ECO:0000259" key="22">
    <source>
        <dbReference type="Pfam" id="PF03104"/>
    </source>
</evidence>
<dbReference type="InterPro" id="IPR043502">
    <property type="entry name" value="DNA/RNA_pol_sf"/>
</dbReference>
<dbReference type="GO" id="GO:0008270">
    <property type="term" value="F:zinc ion binding"/>
    <property type="evidence" value="ECO:0007669"/>
    <property type="project" value="UniProtKB-KW"/>
</dbReference>
<dbReference type="GO" id="GO:0003677">
    <property type="term" value="F:DNA binding"/>
    <property type="evidence" value="ECO:0007669"/>
    <property type="project" value="UniProtKB-KW"/>
</dbReference>
<dbReference type="InterPro" id="IPR017964">
    <property type="entry name" value="DNA-dir_DNA_pol_B_CS"/>
</dbReference>
<dbReference type="Gene3D" id="3.30.342.10">
    <property type="entry name" value="DNA Polymerase, chain B, domain 1"/>
    <property type="match status" value="1"/>
</dbReference>
<keyword evidence="17 20" id="KW-0238">DNA-binding</keyword>
<evidence type="ECO:0000256" key="8">
    <source>
        <dbReference type="ARBA" id="ARBA00022722"/>
    </source>
</evidence>
<evidence type="ECO:0000259" key="23">
    <source>
        <dbReference type="Pfam" id="PF14260"/>
    </source>
</evidence>
<evidence type="ECO:0000256" key="13">
    <source>
        <dbReference type="ARBA" id="ARBA00022839"/>
    </source>
</evidence>
<dbReference type="GO" id="GO:0003887">
    <property type="term" value="F:DNA-directed DNA polymerase activity"/>
    <property type="evidence" value="ECO:0007669"/>
    <property type="project" value="UniProtKB-KW"/>
</dbReference>
<keyword evidence="9 20" id="KW-0479">Metal-binding</keyword>
<dbReference type="SUPFAM" id="SSF56672">
    <property type="entry name" value="DNA/RNA polymerases"/>
    <property type="match status" value="1"/>
</dbReference>
<evidence type="ECO:0000259" key="21">
    <source>
        <dbReference type="Pfam" id="PF00136"/>
    </source>
</evidence>
<evidence type="ECO:0000256" key="3">
    <source>
        <dbReference type="ARBA" id="ARBA00005755"/>
    </source>
</evidence>
<evidence type="ECO:0000256" key="14">
    <source>
        <dbReference type="ARBA" id="ARBA00022932"/>
    </source>
</evidence>
<evidence type="ECO:0000256" key="16">
    <source>
        <dbReference type="ARBA" id="ARBA00023014"/>
    </source>
</evidence>
<dbReference type="GO" id="GO:0000166">
    <property type="term" value="F:nucleotide binding"/>
    <property type="evidence" value="ECO:0007669"/>
    <property type="project" value="InterPro"/>
</dbReference>
<comment type="similarity">
    <text evidence="3 20">Belongs to the DNA polymerase type-B family.</text>
</comment>
<dbReference type="InterPro" id="IPR042087">
    <property type="entry name" value="DNA_pol_B_thumb"/>
</dbReference>
<dbReference type="InterPro" id="IPR036397">
    <property type="entry name" value="RNaseH_sf"/>
</dbReference>
<dbReference type="InterPro" id="IPR006133">
    <property type="entry name" value="DNA-dir_DNA_pol_B_exonuc"/>
</dbReference>
<dbReference type="GO" id="GO:0051539">
    <property type="term" value="F:4 iron, 4 sulfur cluster binding"/>
    <property type="evidence" value="ECO:0007669"/>
    <property type="project" value="UniProtKB-KW"/>
</dbReference>
<evidence type="ECO:0000256" key="9">
    <source>
        <dbReference type="ARBA" id="ARBA00022723"/>
    </source>
</evidence>
<dbReference type="Gene3D" id="3.90.1600.10">
    <property type="entry name" value="Palm domain of DNA polymerase"/>
    <property type="match status" value="1"/>
</dbReference>
<dbReference type="PRINTS" id="PR00106">
    <property type="entry name" value="DNAPOLB"/>
</dbReference>
<evidence type="ECO:0000256" key="2">
    <source>
        <dbReference type="ARBA" id="ARBA00004123"/>
    </source>
</evidence>
<keyword evidence="15 20" id="KW-0408">Iron</keyword>
<evidence type="ECO:0000256" key="15">
    <source>
        <dbReference type="ARBA" id="ARBA00023004"/>
    </source>
</evidence>
<dbReference type="GO" id="GO:0043625">
    <property type="term" value="C:delta DNA polymerase complex"/>
    <property type="evidence" value="ECO:0007669"/>
    <property type="project" value="TreeGrafter"/>
</dbReference>
<dbReference type="FunFam" id="3.30.420.10:FF:000004">
    <property type="entry name" value="DNA polymerase"/>
    <property type="match status" value="1"/>
</dbReference>
<keyword evidence="10 20" id="KW-0863">Zinc-finger</keyword>
<comment type="caution">
    <text evidence="24">The sequence shown here is derived from an EMBL/GenBank/DDBJ whole genome shotgun (WGS) entry which is preliminary data.</text>
</comment>
<dbReference type="CDD" id="cd05777">
    <property type="entry name" value="DNA_polB_delta_exo"/>
    <property type="match status" value="1"/>
</dbReference>
<keyword evidence="4 20" id="KW-0004">4Fe-4S</keyword>
<dbReference type="PROSITE" id="PS00116">
    <property type="entry name" value="DNA_POLYMERASE_B"/>
    <property type="match status" value="1"/>
</dbReference>
<keyword evidence="6 20" id="KW-0548">Nucleotidyltransferase</keyword>
<evidence type="ECO:0000256" key="4">
    <source>
        <dbReference type="ARBA" id="ARBA00022485"/>
    </source>
</evidence>
<dbReference type="InterPro" id="IPR006134">
    <property type="entry name" value="DNA-dir_DNA_pol_B_multi_dom"/>
</dbReference>
<evidence type="ECO:0000313" key="24">
    <source>
        <dbReference type="EMBL" id="KAK6590295.1"/>
    </source>
</evidence>
<dbReference type="SUPFAM" id="SSF53098">
    <property type="entry name" value="Ribonuclease H-like"/>
    <property type="match status" value="1"/>
</dbReference>
<dbReference type="PANTHER" id="PTHR10322">
    <property type="entry name" value="DNA POLYMERASE CATALYTIC SUBUNIT"/>
    <property type="match status" value="1"/>
</dbReference>
<dbReference type="InterPro" id="IPR050240">
    <property type="entry name" value="DNA_pol_type-B"/>
</dbReference>
<keyword evidence="7 20" id="KW-0235">DNA replication</keyword>
<evidence type="ECO:0000256" key="7">
    <source>
        <dbReference type="ARBA" id="ARBA00022705"/>
    </source>
</evidence>
<evidence type="ECO:0000256" key="10">
    <source>
        <dbReference type="ARBA" id="ARBA00022771"/>
    </source>
</evidence>
<dbReference type="Pfam" id="PF14260">
    <property type="entry name" value="zf-C4pol"/>
    <property type="match status" value="1"/>
</dbReference>
<keyword evidence="8" id="KW-0540">Nuclease</keyword>
<dbReference type="InterPro" id="IPR023211">
    <property type="entry name" value="DNA_pol_palm_dom_sf"/>
</dbReference>
<evidence type="ECO:0000256" key="17">
    <source>
        <dbReference type="ARBA" id="ARBA00023125"/>
    </source>
</evidence>
<dbReference type="EC" id="2.7.7.7" evidence="20"/>
<dbReference type="Gene3D" id="3.30.420.10">
    <property type="entry name" value="Ribonuclease H-like superfamily/Ribonuclease H"/>
    <property type="match status" value="1"/>
</dbReference>
<keyword evidence="14 20" id="KW-0239">DNA-directed DNA polymerase</keyword>
<keyword evidence="13 24" id="KW-0269">Exonuclease</keyword>
<dbReference type="Gene3D" id="1.10.132.60">
    <property type="entry name" value="DNA polymerase family B, C-terminal domain"/>
    <property type="match status" value="1"/>
</dbReference>
<organism evidence="24 25">
    <name type="scientific">Cryptosporidium xiaoi</name>
    <dbReference type="NCBI Taxonomy" id="659607"/>
    <lineage>
        <taxon>Eukaryota</taxon>
        <taxon>Sar</taxon>
        <taxon>Alveolata</taxon>
        <taxon>Apicomplexa</taxon>
        <taxon>Conoidasida</taxon>
        <taxon>Coccidia</taxon>
        <taxon>Eucoccidiorida</taxon>
        <taxon>Eimeriorina</taxon>
        <taxon>Cryptosporidiidae</taxon>
        <taxon>Cryptosporidium</taxon>
    </lineage>
</organism>
<keyword evidence="5 20" id="KW-0808">Transferase</keyword>
<evidence type="ECO:0000256" key="19">
    <source>
        <dbReference type="ARBA" id="ARBA00049244"/>
    </source>
</evidence>
<name>A0AAV9XZU6_9CRYT</name>
<feature type="domain" description="DNA-directed DNA polymerase family B exonuclease" evidence="22">
    <location>
        <begin position="269"/>
        <end position="528"/>
    </location>
</feature>
<dbReference type="PANTHER" id="PTHR10322:SF23">
    <property type="entry name" value="DNA POLYMERASE DELTA CATALYTIC SUBUNIT"/>
    <property type="match status" value="1"/>
</dbReference>
<keyword evidence="25" id="KW-1185">Reference proteome</keyword>
<comment type="subcellular location">
    <subcellularLocation>
        <location evidence="2 20">Nucleus</location>
    </subcellularLocation>
</comment>
<keyword evidence="11" id="KW-0378">Hydrolase</keyword>
<dbReference type="InterPro" id="IPR025687">
    <property type="entry name" value="Znf-C4pol"/>
</dbReference>
<dbReference type="AlphaFoldDB" id="A0AAV9XZU6"/>
<dbReference type="Pfam" id="PF00136">
    <property type="entry name" value="DNA_pol_B"/>
    <property type="match status" value="1"/>
</dbReference>
<sequence length="1153" mass="130569">MNTDSDKENFENSGSIKTLIGFKSINKQESDNEFNKCLNKWRRTPLKICNKSVMKDEFATLLDENDFKVFERSGVIPQDGNIEFCILDVRFSTGKYPSNNDQNIDFVKKYDLNSYGAFKMESLNKLNNQNNCIEMPVIQLFGSTKTGVTVLVNVHGFFPYLYCEVPKCVNPDPDGIKRQIEKHFGTVSGNNNSGGSSVNQDPKVRVLNVQVVRKESIMHYRADEYINNSGNEDDGGSRFYKITLQLPNHVPTCRNMIENGNLDCLPMAYEANIPFVLRFLVDLGISTGSWVGIKKDNIRIRNNLNISTNSSEEYINFGDELKIYKKSQYGRVSRCQMEVDVFYDELISLGTEGIWSGLPPIRILSYDIECVTESGTGFPEPQKDPVIQISSIMTLLDSEDPICKVVFALKECASIADAFVFWFESEREMLLAWRNFIVTVDPDVVTGYNCISFDMHYLLERAKALQLNEFSQLSRIIDNKTQSRDTRFSSRAFGTHDSKQINIEGRILWDLLETIRREHKLKSYSLNFVSTHFLKEQKEDVHYSMIRGLQDGNPETRRRVAIYCLKDSLLPLRLMKHLKLFPNIIEMARVTGTTIDILLNRGQQIKVTSQILRKCGKLNFLMPTVKVQQGNDNQFEGATVLEPCKGFYKDPVSTLDFASLYPSIMIAHNICYSTLIPPSCVKYVPENSRVTSPTGHSFVNSSIRKGILPQIVEELISARKKAKKDMLETTDPILLSILDGRQLALKISANSVYGYTGTITGGQLPCLELSTSITSFGRFMIDATKNEVERMYTKENGYPNDAKVIYGDTDSVMIQFGVSDIAEAMRLGLEAATNVSKLFVKPIKLEFEKVYCPFLLMNKKRYAGVLYKKPEVHDKIDCKGIETVRRDNCILVQKVVDAVLKKILIDKDVEGAKQYTKTVISDLLKNKIDLSLLVVSKSLGKDDYTAKLPHVELAKRLRLRDPGSAPNIGDRVSYVVIRGAKGQPQYDRAEDPLYVLEKNLAIDTQHYVDTLKSSLVRIFEGVMKDPEKLFTGSHTRSVTVLSSTGGALSGFVKKGVQCLGCKTTITNENSSLCKDCIKTDNKECSVLISKLHEFREKEVEYNSLWTQCQRCQGSAFQDIICTSRDCPIFYRRTKVRKDISSIGEHIERLCADW</sequence>
<comment type="catalytic activity">
    <reaction evidence="19 20">
        <text>DNA(n) + a 2'-deoxyribonucleoside 5'-triphosphate = DNA(n+1) + diphosphate</text>
        <dbReference type="Rhea" id="RHEA:22508"/>
        <dbReference type="Rhea" id="RHEA-COMP:17339"/>
        <dbReference type="Rhea" id="RHEA-COMP:17340"/>
        <dbReference type="ChEBI" id="CHEBI:33019"/>
        <dbReference type="ChEBI" id="CHEBI:61560"/>
        <dbReference type="ChEBI" id="CHEBI:173112"/>
        <dbReference type="EC" id="2.7.7.7"/>
    </reaction>
</comment>
<dbReference type="Pfam" id="PF03104">
    <property type="entry name" value="DNA_pol_B_exo1"/>
    <property type="match status" value="1"/>
</dbReference>
<evidence type="ECO:0000313" key="25">
    <source>
        <dbReference type="Proteomes" id="UP001311799"/>
    </source>
</evidence>
<dbReference type="GO" id="GO:0006287">
    <property type="term" value="P:base-excision repair, gap-filling"/>
    <property type="evidence" value="ECO:0007669"/>
    <property type="project" value="TreeGrafter"/>
</dbReference>
<comment type="cofactor">
    <cofactor evidence="1 20">
        <name>[4Fe-4S] cluster</name>
        <dbReference type="ChEBI" id="CHEBI:49883"/>
    </cofactor>
</comment>
<reference evidence="24 25" key="1">
    <citation type="submission" date="2023-10" db="EMBL/GenBank/DDBJ databases">
        <title>Comparative genomics analysis reveals potential genetic determinants of host preference in Cryptosporidium xiaoi.</title>
        <authorList>
            <person name="Xiao L."/>
            <person name="Li J."/>
        </authorList>
    </citation>
    <scope>NUCLEOTIDE SEQUENCE [LARGE SCALE GENOMIC DNA]</scope>
    <source>
        <strain evidence="24 25">52996</strain>
    </source>
</reference>
<evidence type="ECO:0000256" key="12">
    <source>
        <dbReference type="ARBA" id="ARBA00022833"/>
    </source>
</evidence>
<evidence type="ECO:0000256" key="11">
    <source>
        <dbReference type="ARBA" id="ARBA00022801"/>
    </source>
</evidence>
<dbReference type="EMBL" id="JAWDEY010000007">
    <property type="protein sequence ID" value="KAK6590295.1"/>
    <property type="molecule type" value="Genomic_DNA"/>
</dbReference>
<dbReference type="InterPro" id="IPR006172">
    <property type="entry name" value="DNA-dir_DNA_pol_B"/>
</dbReference>
<accession>A0AAV9XZU6</accession>
<keyword evidence="16 20" id="KW-0411">Iron-sulfur</keyword>
<dbReference type="GO" id="GO:0045004">
    <property type="term" value="P:DNA replication proofreading"/>
    <property type="evidence" value="ECO:0007669"/>
    <property type="project" value="TreeGrafter"/>
</dbReference>
<evidence type="ECO:0000256" key="18">
    <source>
        <dbReference type="ARBA" id="ARBA00023242"/>
    </source>
</evidence>